<dbReference type="Gene3D" id="1.10.8.60">
    <property type="match status" value="1"/>
</dbReference>
<protein>
    <recommendedName>
        <fullName evidence="3">DnaA protein</fullName>
    </recommendedName>
</protein>
<comment type="caution">
    <text evidence="1">The sequence shown here is derived from an EMBL/GenBank/DDBJ whole genome shotgun (WGS) entry which is preliminary data.</text>
</comment>
<accession>A0ABX0U833</accession>
<dbReference type="Proteomes" id="UP000788153">
    <property type="component" value="Unassembled WGS sequence"/>
</dbReference>
<dbReference type="SUPFAM" id="SSF52540">
    <property type="entry name" value="P-loop containing nucleoside triphosphate hydrolases"/>
    <property type="match status" value="1"/>
</dbReference>
<sequence>MTQLGLPLVKPADAREAEFLISDANARAVHQLDHWGTWPVMAAMLAGPRKSGRSMLARYFVGKAGGSMIDDAERVAETDLFHAWNIAQVERRPLLIVVDAPPPEWRVRLPDLRSRLAATPVLRIGIPDDALIGDLLTELFRRRELDARSELVRWLSRRIERSYVTIHRVVDTLEQLATSRNSRKLSIPLAKPVLIEARLLIDGDTDARNEAE</sequence>
<dbReference type="EMBL" id="JAASQP010000001">
    <property type="protein sequence ID" value="NIJ24962.1"/>
    <property type="molecule type" value="Genomic_DNA"/>
</dbReference>
<proteinExistence type="predicted"/>
<dbReference type="InterPro" id="IPR027417">
    <property type="entry name" value="P-loop_NTPase"/>
</dbReference>
<keyword evidence="2" id="KW-1185">Reference proteome</keyword>
<gene>
    <name evidence="1" type="ORF">FHT01_002504</name>
</gene>
<organism evidence="1 2">
    <name type="scientific">Sphingomonas japonica</name>
    <dbReference type="NCBI Taxonomy" id="511662"/>
    <lineage>
        <taxon>Bacteria</taxon>
        <taxon>Pseudomonadati</taxon>
        <taxon>Pseudomonadota</taxon>
        <taxon>Alphaproteobacteria</taxon>
        <taxon>Sphingomonadales</taxon>
        <taxon>Sphingomonadaceae</taxon>
        <taxon>Sphingomonas</taxon>
    </lineage>
</organism>
<reference evidence="1 2" key="1">
    <citation type="submission" date="2020-03" db="EMBL/GenBank/DDBJ databases">
        <title>Genomic Encyclopedia of Type Strains, Phase IV (KMG-IV): sequencing the most valuable type-strain genomes for metagenomic binning, comparative biology and taxonomic classification.</title>
        <authorList>
            <person name="Goeker M."/>
        </authorList>
    </citation>
    <scope>NUCLEOTIDE SEQUENCE [LARGE SCALE GENOMIC DNA]</scope>
    <source>
        <strain evidence="1 2">DSM 22753</strain>
    </source>
</reference>
<evidence type="ECO:0000313" key="1">
    <source>
        <dbReference type="EMBL" id="NIJ24962.1"/>
    </source>
</evidence>
<evidence type="ECO:0008006" key="3">
    <source>
        <dbReference type="Google" id="ProtNLM"/>
    </source>
</evidence>
<name>A0ABX0U833_9SPHN</name>
<evidence type="ECO:0000313" key="2">
    <source>
        <dbReference type="Proteomes" id="UP000788153"/>
    </source>
</evidence>
<dbReference type="RefSeq" id="WP_140047439.1">
    <property type="nucleotide sequence ID" value="NZ_BAAAEV010000001.1"/>
</dbReference>